<name>A0A917AAW2_9RHOB</name>
<reference evidence="4" key="2">
    <citation type="submission" date="2020-09" db="EMBL/GenBank/DDBJ databases">
        <authorList>
            <person name="Sun Q."/>
            <person name="Zhou Y."/>
        </authorList>
    </citation>
    <scope>NUCLEOTIDE SEQUENCE</scope>
    <source>
        <strain evidence="4">CGMCC 1.16012</strain>
    </source>
</reference>
<dbReference type="InterPro" id="IPR001343">
    <property type="entry name" value="Hemolysn_Ca-bd"/>
</dbReference>
<accession>A0A917AAW2</accession>
<feature type="region of interest" description="Disordered" evidence="3">
    <location>
        <begin position="3460"/>
        <end position="3479"/>
    </location>
</feature>
<evidence type="ECO:0000313" key="4">
    <source>
        <dbReference type="EMBL" id="GGE38882.1"/>
    </source>
</evidence>
<keyword evidence="2" id="KW-0964">Secreted</keyword>
<organism evidence="4 5">
    <name type="scientific">Actibacterium pelagium</name>
    <dbReference type="NCBI Taxonomy" id="2029103"/>
    <lineage>
        <taxon>Bacteria</taxon>
        <taxon>Pseudomonadati</taxon>
        <taxon>Pseudomonadota</taxon>
        <taxon>Alphaproteobacteria</taxon>
        <taxon>Rhodobacterales</taxon>
        <taxon>Roseobacteraceae</taxon>
        <taxon>Actibacterium</taxon>
    </lineage>
</organism>
<dbReference type="PANTHER" id="PTHR38340:SF1">
    <property type="entry name" value="S-LAYER PROTEIN"/>
    <property type="match status" value="1"/>
</dbReference>
<gene>
    <name evidence="4" type="ORF">GCM10011517_03310</name>
</gene>
<evidence type="ECO:0008006" key="6">
    <source>
        <dbReference type="Google" id="ProtNLM"/>
    </source>
</evidence>
<keyword evidence="5" id="KW-1185">Reference proteome</keyword>
<dbReference type="RefSeq" id="WP_143226590.1">
    <property type="nucleotide sequence ID" value="NZ_BMKN01000001.1"/>
</dbReference>
<reference evidence="4" key="1">
    <citation type="journal article" date="2014" name="Int. J. Syst. Evol. Microbiol.">
        <title>Complete genome sequence of Corynebacterium casei LMG S-19264T (=DSM 44701T), isolated from a smear-ripened cheese.</title>
        <authorList>
            <consortium name="US DOE Joint Genome Institute (JGI-PGF)"/>
            <person name="Walter F."/>
            <person name="Albersmeier A."/>
            <person name="Kalinowski J."/>
            <person name="Ruckert C."/>
        </authorList>
    </citation>
    <scope>NUCLEOTIDE SEQUENCE</scope>
    <source>
        <strain evidence="4">CGMCC 1.16012</strain>
    </source>
</reference>
<dbReference type="EMBL" id="BMKN01000001">
    <property type="protein sequence ID" value="GGE38882.1"/>
    <property type="molecule type" value="Genomic_DNA"/>
</dbReference>
<dbReference type="GO" id="GO:0005576">
    <property type="term" value="C:extracellular region"/>
    <property type="evidence" value="ECO:0007669"/>
    <property type="project" value="UniProtKB-SubCell"/>
</dbReference>
<dbReference type="SUPFAM" id="SSF51120">
    <property type="entry name" value="beta-Roll"/>
    <property type="match status" value="7"/>
</dbReference>
<evidence type="ECO:0000313" key="5">
    <source>
        <dbReference type="Proteomes" id="UP000606730"/>
    </source>
</evidence>
<dbReference type="Gene3D" id="2.160.20.160">
    <property type="match status" value="1"/>
</dbReference>
<dbReference type="InterPro" id="IPR011049">
    <property type="entry name" value="Serralysin-like_metalloprot_C"/>
</dbReference>
<dbReference type="InterPro" id="IPR050557">
    <property type="entry name" value="RTX_toxin/Mannuronan_C5-epim"/>
</dbReference>
<dbReference type="PANTHER" id="PTHR38340">
    <property type="entry name" value="S-LAYER PROTEIN"/>
    <property type="match status" value="1"/>
</dbReference>
<feature type="region of interest" description="Disordered" evidence="3">
    <location>
        <begin position="3698"/>
        <end position="3717"/>
    </location>
</feature>
<evidence type="ECO:0000256" key="2">
    <source>
        <dbReference type="ARBA" id="ARBA00022525"/>
    </source>
</evidence>
<dbReference type="OrthoDB" id="7782055at2"/>
<dbReference type="InterPro" id="IPR018511">
    <property type="entry name" value="Hemolysin-typ_Ca-bd_CS"/>
</dbReference>
<sequence length="4569" mass="471966">MGQYKVLSADNSLPLAMAKPTRDNRRIERALPLEPRILLDANLEWDLSSTTVLSSALTGIAQAFEQQFDEEFGAITSFLDQLETDANTAFDVVEAVVDTAGAVSSSDLNAVTEAVERIRDALTDMRDATFTTIEGLLTTTFAQAVADDVNGQLEAAYTGTETYSGPFTATQVLAVYNIDNFTNGDVATSLTDLVNTAGLDYGSVSDLDLVETWFDEAFTTALGLPSGALSVQLNDIQLGGETVVSFTEDTLSGGVDVSVNLPQAVADFGDMIRAAVPGITLPFDALATGSDSSAIEFELLGLVEETGGVIETIGLNIHEFNFAPLMEVGGVFSFATPPSISLGLLELGVAGFETAQIGLFAEVDPLMDLGFEFDFTALSDPIDFYGDAFSLGIDARIQEVGAGSYTDIVADTTYQLAALDFDGEVAFGVVDQAFTGAITLSSVLDSTGPEGRIQEFLNNAAFGFSIDLTDGTLDPALEAALEEALGTLAAMGTDQVIQFLQDIGSTIAGTLQNSAFDVDIPLTDLGFSDLLTDLSSFFTGLAETFTIDKTSLGYTEAAGNVALTKLTDTQDGEALNAGQFTALEGYNQLTLSVLDGTATPKVVTIDLTGTDAVDDSLSVEDRMTSLAALLQAALSTYGFTVSLTNAHGLRIVSTQKPGTGGGDPTYNTFAVTSARRTDASQDDDFSLANLGFDIGALNTVLDSFGDDTVEDVLRYVIETSTATLGAVDMTELSGVKALRFQVTVDGRDQFVDVTNAAGWADLASLITDFNTALDNVDIGVTVSASGGGFSFALDADEARTVAISVDPSQLLRALDVEGLIGWVNAELATTFTGAELELTEDGELIFHFPEISASLSVDSGDGLYFQASDLGLGALGDVQLSAELEATLLASFDSAIGIDLVGFGSDLIGGGSGSALEEKSSFSGDLADALLDNVFLTDLELRAEVTGTADNITGSADVGLVSVAIGADDASSNFVVVNAQLEATLIGSNLTDGFNDQLTFRNLHDAVADKFTLDGGGNVVRTPAPGLGSLLGRYELQGGIVVDGDGQGLDTSGDPVTAAANAQIVDAFDYTGSDELAQLMARLGDVKVTVAGIPGINEGIIDAVGVTIVDLADIQGTFDVKLIAESASAQAALDGLTNLENGDILDTLSAIANMLVVVGETLSDRLPFLAQDIPLLNFSILDQLNFAADFLEALQELRNNPQQGLDVMQGYLEEVFGEGNVTLTWDAENTTILFDLSFAFLEDYQESVPFNIDLAQILGDQLVDYLGEDLADVVSGLVDVSGDGELTFDPLLSLDFSFGIDLTPTLVEPTVIAAADIALAELATVSSVNFRPGGGNDIRIIWKDVESGTQKQVELDLSAYTSLDELVTAINTAVSSTFKVGASDPSTVSFTYDEVTGLLTLSDSNSHLIDNTGVNALFGGDAVDSADDGGTQSISLEAGIDFAAEHNFTLTINGEAVGISVPAEASRDQVGFEAAVTTALQDAAIPRGALTEIAAPLLDIALSQLVVLVDDAGTLKLQATNFAEANGYDPISFSVSGEDVSKAIEFRLAELGGSNIGSLMGFDADDATVEGDLISEELFESVVAGAPRVYLDTAKSGIRASFVAGVEDGLNLQLGLGPLTLDVQNGRAMLNAGLDADGNPIDEDNDGIIDPAYLAFLINDIDGDANDDQYDLTHLFEISDDPALEWADLFGFDVKMGLDIELPLSDSLGLFDPAVNKLIWQSNLLSVVDGANWQDLDLSDIGATFEGDLISLYLGNGIDMDNFELTIPSLDEFLSNMNVLSLLNDPRLVLNGLDAMLRQMQETFDRFLGGIDLPIVGDAIGAGVTFFDEFRYKVLEPALAYAETPLEDGTLPTTVDLITGFVNEKLNEVLGTSDVVYLQAYLNTDGSTEESYIYGVLNFDGIIFQEMMDIDFDFGIPGFSLEVEEGSQILMQLDYLVNIGFGYDRNGFFLLNDTDVAETQIKFTVDAGTFEGSMSVFDVLGITAEAITLNPSDSTQVVSRASAAGQTGTALLTATLEGDLYGETGLEILNPDDQGSNAAVGEDGAYRDFSGVTPLDADDNVLSFETVVYTAQLDTGNLIAFDFIAEVDIQIGLEGNILDPSTGEPVQVAGKDVIPSVNTELVFNGLYSVTDGLNITELAFRNVRLDANVLYEALIKPILDPIMQFINPLSDFFDFLTDPPVGIILDLLGNVFPIIGIAKSVADVIDDVLDFVVTLHETGGWVLFGDFVFTEQADEMQSGQTTMKNVDKRDIQRSGATTAQSAGTEFGTFGNINKGFSLTIPLLQDPFSAINILTGNYDEVDLVRARFTLFNLDTGVIDIADEILSSFGAPGWVSSIIKSAFSATIEARLKSKFEVGYDLSGLVNFANTLDAERLLDGVFIDAAPGSLVDVYIGASMSLNAGIAGIDASGYAGVQLTFNDPNGDGKLRIPELIAVLETAYEAAGDDPLDALGYIFAGTASYGFYLRFWAGINLPWPLPDLKWSTTVFDISDSIDFGGNAIPARIATEVENAGDTSYLNIGARAGANMTTMSEDGNDSVTISGPNSPIAVSYSVNGQTQTGTIDDTAGALVVQAGEGNNNINLAAVTSTSTTLPTITYTGNGRDVITLPRAGVHVVFAGGGNDTITAAAGATGTYIIFGEDGQDTVNIDGGNVIYIGDTDYKMRDQFMTQFASTNVSISAILNLIGINANGTVNASAAANYEAGGVTYNLAGLLAKYTEISQLTAESVNETITLGGGNHTVLTGKGSDTITVALNGTGTVNILSGAGNDKITAGGSNVFIEGGAGRDLIQVEGTNTEVWGWGKAAGIDGLNSGDAAIDALAIKDGSDIIIGGTGNDAIYGQIGNEITEGRLGNDTIAGGIGGDFITGGTFLMKYATSGAVIDITTFDVDAPLREGITIETQDLADGNDSILGGTGADVLLGGGGSDTMRGGDGNDVLMGDFGRITLSSNLIAEGVITTLMTSANAGTDDLEGGFGNDILIAGAALAGQSETMVDLYGDNIILGDFGEIRGTRVLEAATQVISIAAAAGGADSVVTGRGNDLIIGGEGNDVIDSGLGADLILGDLGTLDITAGTVTGLSSATDGDDQITTGVDRPAEYGSPATPDLKDIVIGGMGGDTVSTQAGGLVFIGDGGVITLNPIALATLRSYTPLATGATEEEQAADQNALNLIATIAQAVESTSNASDGGDSVTTTGGDNVMVLGGGGDTATLANGDNYVLGDDGKITITPNDDYSGLLIDMVTAESLATSNSDTITAADGLSILIGGEGGDSIMAGQGDNLILGDSGSINRDATTADLAVTMTSRTHADDGNDTVSSGNGNHAVVLGGGNDGLTLGNGTNYVVGDSGQIVMTDVVRPTTLDHTVGGSDTITTGSGMDYIFGGSAGDSIDAGEGINHVLGDNGTWTDDLLQSTYTAQDGNDMVSTGAADDFVILGGGADTATLGDGQNYVLGDSGEITLTGDRRLESSDSVTGGSDTITSGQHDDMIIGGSAGDSIAAGEGTNHILGDSGSINMAATAALISACSDEDGNDTVTSGNGSDYVILGDGSDQASLGNGLNVVIGDSGRIIGDDDQTILGTSPLAETTDSDCGGNDTITTGTGDDVVLGGSGADSITAGNGTNHVLGDNGSKTDDLLQSTYVQPATGVVGDGNDTVTTGDGQDFVILGGGDDSATLYDPSGDGSADSTNFALGDSGEITLTGDRRLESSDSVTGGADTITSGDNDDMIIGGSGADSLTAGHGTNHILGDSGSINMAATAAITSARSAQDGNDTVNAGDGDDYVILGDGSELADLGNGNNVVIGDSGQITGDTGQTVLGSSPLVETSDPDFGGNDDITTGTGNDIVIGGTGNDTIAAGDGTNHILGDNGSKTDTALISRYESTDGQDSVTSGSGTDYVILGGEADWANTGDGQNYVLGDSGQINLGAVISTLTTDQDEGGSDTITTGAGDDFVSGGKDGDLITLGDGNNRALGDFGTYDEVGQLISATDSDDGADTVDAGVGHDFVILGGDDDVATLGDGNNRVIGDSGEIIWLDGQNGRLASSASGIGGNDSITTGLGEDAIIGGFANDTINGGAGNNAVLGDNGVIILDPGATNVRTRTLTTVDPSIGGADTITTLGGHDVIAGGTDNDTIRSGAGDDAILGDNGEYISSHLSGIGSFTGEVLTFGGDDQIFSEDDNDMIIAGQGNDYVEVGNGEDVAFGDDGTITHVNWTDVQTLVMTNPELGGNDTLTAEDTDLDNILLGQAGADTLIGGNHDDIMQGDLSLMTLYSFAAALPGQSAVDRLETMESIRIDVAYDDLFYGGSGRDLMVGGFGGDEMHGEDGQDVLIGDTIILWRTLTLNPDSTLLEEIQADTNFAFVEGGYDLVYGEDGPDIMIGNLGPDLFFGDTASDLIYSDGYTGYFRGYWPVTKFAGGTPQLFLITSNFAGPGAIDVVSESQQDNAIGAPLDFVLQQERDELPMSKTEDGTLFSEAYEGMSDARNSYANFVEQVLDFLESDQLIESLAVLSASGVDDDVLHAAIKAAIVDQFAYGWDIDSVMFHRVIEQMIDFMLSRLSVDSEGEQADADNAGNSVTRIAAE</sequence>
<dbReference type="Gene3D" id="2.150.10.10">
    <property type="entry name" value="Serralysin-like metalloprotease, C-terminal"/>
    <property type="match status" value="2"/>
</dbReference>
<dbReference type="GO" id="GO:0005509">
    <property type="term" value="F:calcium ion binding"/>
    <property type="evidence" value="ECO:0007669"/>
    <property type="project" value="InterPro"/>
</dbReference>
<dbReference type="Proteomes" id="UP000606730">
    <property type="component" value="Unassembled WGS sequence"/>
</dbReference>
<proteinExistence type="predicted"/>
<dbReference type="PRINTS" id="PR00313">
    <property type="entry name" value="CABNDNGRPT"/>
</dbReference>
<comment type="caution">
    <text evidence="4">The sequence shown here is derived from an EMBL/GenBank/DDBJ whole genome shotgun (WGS) entry which is preliminary data.</text>
</comment>
<protein>
    <recommendedName>
        <fullName evidence="6">Ca2+-binding protein, RTX toxin-related</fullName>
    </recommendedName>
</protein>
<feature type="compositionally biased region" description="Polar residues" evidence="3">
    <location>
        <begin position="3462"/>
        <end position="3475"/>
    </location>
</feature>
<comment type="subcellular location">
    <subcellularLocation>
        <location evidence="1">Secreted</location>
    </subcellularLocation>
</comment>
<evidence type="ECO:0000256" key="1">
    <source>
        <dbReference type="ARBA" id="ARBA00004613"/>
    </source>
</evidence>
<dbReference type="PROSITE" id="PS00330">
    <property type="entry name" value="HEMOLYSIN_CALCIUM"/>
    <property type="match status" value="3"/>
</dbReference>
<dbReference type="Pfam" id="PF00353">
    <property type="entry name" value="HemolysinCabind"/>
    <property type="match status" value="23"/>
</dbReference>
<evidence type="ECO:0000256" key="3">
    <source>
        <dbReference type="SAM" id="MobiDB-lite"/>
    </source>
</evidence>